<dbReference type="RefSeq" id="WP_326729645.1">
    <property type="nucleotide sequence ID" value="NZ_CP108134.1"/>
</dbReference>
<proteinExistence type="predicted"/>
<accession>A0ABZ1HGW3</accession>
<gene>
    <name evidence="1" type="ORF">OHB35_28100</name>
</gene>
<evidence type="ECO:0000313" key="2">
    <source>
        <dbReference type="Proteomes" id="UP001340816"/>
    </source>
</evidence>
<dbReference type="EMBL" id="CP109135">
    <property type="protein sequence ID" value="WSD16803.1"/>
    <property type="molecule type" value="Genomic_DNA"/>
</dbReference>
<sequence>MAQHSVDDVYAQVTEIKKKLEAASKEKPEEKPKEEPSQIENWAKSIGFGLDEVVKTIKDFKISSIAAWSTLGSVVAGIVISNFIDKDLLATKALNVVGLERRPDKVLPRPTSRQVAIPESPITSIDIDRLKAMRSTSIALSRSLNDLTKDVRDASREIA</sequence>
<dbReference type="GeneID" id="93929895"/>
<evidence type="ECO:0000313" key="1">
    <source>
        <dbReference type="EMBL" id="WSD16803.1"/>
    </source>
</evidence>
<name>A0ABZ1HGW3_STRPH</name>
<organism evidence="1 2">
    <name type="scientific">Streptomyces phaeochromogenes</name>
    <dbReference type="NCBI Taxonomy" id="1923"/>
    <lineage>
        <taxon>Bacteria</taxon>
        <taxon>Bacillati</taxon>
        <taxon>Actinomycetota</taxon>
        <taxon>Actinomycetes</taxon>
        <taxon>Kitasatosporales</taxon>
        <taxon>Streptomycetaceae</taxon>
        <taxon>Streptomyces</taxon>
        <taxon>Streptomyces phaeochromogenes group</taxon>
    </lineage>
</organism>
<reference evidence="1 2" key="1">
    <citation type="submission" date="2022-10" db="EMBL/GenBank/DDBJ databases">
        <title>The complete genomes of actinobacterial strains from the NBC collection.</title>
        <authorList>
            <person name="Joergensen T.S."/>
            <person name="Alvarez Arevalo M."/>
            <person name="Sterndorff E.B."/>
            <person name="Faurdal D."/>
            <person name="Vuksanovic O."/>
            <person name="Mourched A.-S."/>
            <person name="Charusanti P."/>
            <person name="Shaw S."/>
            <person name="Blin K."/>
            <person name="Weber T."/>
        </authorList>
    </citation>
    <scope>NUCLEOTIDE SEQUENCE [LARGE SCALE GENOMIC DNA]</scope>
    <source>
        <strain evidence="1 2">NBC 01752</strain>
    </source>
</reference>
<protein>
    <submittedName>
        <fullName evidence="1">Uncharacterized protein</fullName>
    </submittedName>
</protein>
<keyword evidence="2" id="KW-1185">Reference proteome</keyword>
<dbReference type="Proteomes" id="UP001340816">
    <property type="component" value="Chromosome"/>
</dbReference>